<evidence type="ECO:0008006" key="12">
    <source>
        <dbReference type="Google" id="ProtNLM"/>
    </source>
</evidence>
<evidence type="ECO:0000256" key="1">
    <source>
        <dbReference type="ARBA" id="ARBA00004196"/>
    </source>
</evidence>
<dbReference type="SUPFAM" id="SSF51126">
    <property type="entry name" value="Pectin lyase-like"/>
    <property type="match status" value="1"/>
</dbReference>
<dbReference type="SMART" id="SM00710">
    <property type="entry name" value="PbH1"/>
    <property type="match status" value="5"/>
</dbReference>
<dbReference type="InterPro" id="IPR003368">
    <property type="entry name" value="POMP_repeat"/>
</dbReference>
<protein>
    <recommendedName>
        <fullName evidence="12">Cell wall-binding protein</fullName>
    </recommendedName>
</protein>
<sequence length="1086" mass="112528">MDTVHPARRPLALLLACALAFAFSGIPQSSAHASERGAVDYLDIDVPFDSTDQGEDALAAKDAENRSPHTEDEAALSYVPAQPSGNGPASFGGTSAVSPLSAPTTQAELQQALIDASDGAVIELSQDIEIDGNGMAYDQSTGWGQATNVPLYIPNNLASVTIDGNGHRLVLADGYEGLHIDAESYPSGTRAIALVDLSLIGHNENIDSSTALGDRKAGGGMHVGGSKTTLAWNNVTMAGVHGIGTGGGLVSYGANVTLTDCTISDVSATGNGGFYTSDAGGINYNGSLTVSGGTVSGARSGGNGGFALVSGGTHTFIGVSFDDCSAADSGGVISNARGGASTYIVTSCAFTGNSAGESGGAIQSQKGGHTITDSTFTNNAAGTSSNAYLGVGGAFYQNSATQSTYSAISGCTFTGNTAKSGGAVYGQGFDFSNVRFIGNSALAGSGGALNCNPNTYYTIDGAYFEDNYASAGQLNWNIEKPMSAIGSGLVFSDLANHYRANVKNVTGLTAQAPDAMVAPSNCLNNYDISTYAFSTYFYTGGTGAVWSDTGLDKTRMFSVGTRTISAELEKRGLTVSHEDGKRLLGWYFPIGEVTSSGQPIVFEGYGDKPYVISNGINDDLLKAQGFDASEIVDGSTYVIQGSFHVLVPLWEDQADLVYHPDSSTQITDPDGPHGMLTETAVKDLAGLDAETLAPENMELVGWALTEHEVAGETLYAPGANIVVETDDLLDGEVHLYARYGEADTSVELSVARLYGEHRYATSRQVSTYERGTENTVILASGDDYHFPDALTASALSGNLGNAPIVLTPTDLLADDARAAIESDLQAGTVIIIGDQNAVSSEVEASVRALSSVATVERIGGADRYETAELVNREIGSSRSTTAIIARADDFPDSLSASSWSAVTQSPIFLAKSGSAGLTEGTKEALASGGFDRVLVLGDENSVSAATLKEAQAAAGLTDAQVVRLGGTDRYHTSSLVAEWTTSDERSAVERLSWNKPALARGDKHADSLTGGALQGRDRSPVLLTSGTSASSYALALLAANDGTVAELRFFGNEYAISLDTSKALIKALTWDSILWKPNDDVALEVK</sequence>
<keyword evidence="11" id="KW-1185">Reference proteome</keyword>
<proteinExistence type="predicted"/>
<dbReference type="InterPro" id="IPR006626">
    <property type="entry name" value="PbH1"/>
</dbReference>
<name>A0ABN6MGE0_9ACTN</name>
<evidence type="ECO:0000256" key="2">
    <source>
        <dbReference type="ARBA" id="ARBA00004442"/>
    </source>
</evidence>
<dbReference type="InterPro" id="IPR011050">
    <property type="entry name" value="Pectin_lyase_fold/virulence"/>
</dbReference>
<evidence type="ECO:0000256" key="8">
    <source>
        <dbReference type="SAM" id="MobiDB-lite"/>
    </source>
</evidence>
<evidence type="ECO:0000313" key="11">
    <source>
        <dbReference type="Proteomes" id="UP001320544"/>
    </source>
</evidence>
<organism evidence="10 11">
    <name type="scientific">Raoultibacter timonensis</name>
    <dbReference type="NCBI Taxonomy" id="1907662"/>
    <lineage>
        <taxon>Bacteria</taxon>
        <taxon>Bacillati</taxon>
        <taxon>Actinomycetota</taxon>
        <taxon>Coriobacteriia</taxon>
        <taxon>Eggerthellales</taxon>
        <taxon>Eggerthellaceae</taxon>
        <taxon>Raoultibacter</taxon>
    </lineage>
</organism>
<feature type="chain" id="PRO_5046176506" description="Cell wall-binding protein" evidence="9">
    <location>
        <begin position="34"/>
        <end position="1086"/>
    </location>
</feature>
<evidence type="ECO:0000256" key="9">
    <source>
        <dbReference type="SAM" id="SignalP"/>
    </source>
</evidence>
<evidence type="ECO:0000256" key="7">
    <source>
        <dbReference type="ARBA" id="ARBA00023237"/>
    </source>
</evidence>
<reference evidence="10 11" key="1">
    <citation type="submission" date="2022-01" db="EMBL/GenBank/DDBJ databases">
        <title>Novel bile acid biosynthetic pathways are enriched in the microbiome of centenarians.</title>
        <authorList>
            <person name="Sato Y."/>
            <person name="Atarashi K."/>
            <person name="Plichta R.D."/>
            <person name="Arai Y."/>
            <person name="Sasajima S."/>
            <person name="Kearney M.S."/>
            <person name="Suda W."/>
            <person name="Takeshita K."/>
            <person name="Sasaki T."/>
            <person name="Okamoto S."/>
            <person name="Skelly N.A."/>
            <person name="Okamura Y."/>
            <person name="Vlamakis H."/>
            <person name="Li Y."/>
            <person name="Tanoue T."/>
            <person name="Takei H."/>
            <person name="Nittono H."/>
            <person name="Narushima S."/>
            <person name="Irie J."/>
            <person name="Itoh H."/>
            <person name="Moriya K."/>
            <person name="Sugiura Y."/>
            <person name="Suematsu M."/>
            <person name="Moritoki N."/>
            <person name="Shibata S."/>
            <person name="Littman R.D."/>
            <person name="Fischbach A.M."/>
            <person name="Uwamino Y."/>
            <person name="Inoue T."/>
            <person name="Honda A."/>
            <person name="Hattori M."/>
            <person name="Murai T."/>
            <person name="Xavier J.R."/>
            <person name="Hirose N."/>
            <person name="Honda K."/>
        </authorList>
    </citation>
    <scope>NUCLEOTIDE SEQUENCE [LARGE SCALE GENOMIC DNA]</scope>
    <source>
        <strain evidence="10 11">CE91-St30</strain>
    </source>
</reference>
<evidence type="ECO:0000256" key="3">
    <source>
        <dbReference type="ARBA" id="ARBA00004613"/>
    </source>
</evidence>
<dbReference type="PANTHER" id="PTHR30032">
    <property type="entry name" value="N-ACETYLMURAMOYL-L-ALANINE AMIDASE-RELATED"/>
    <property type="match status" value="1"/>
</dbReference>
<dbReference type="NCBIfam" id="TIGR01376">
    <property type="entry name" value="POMP_repeat"/>
    <property type="match status" value="2"/>
</dbReference>
<accession>A0ABN6MGE0</accession>
<feature type="compositionally biased region" description="Polar residues" evidence="8">
    <location>
        <begin position="83"/>
        <end position="102"/>
    </location>
</feature>
<dbReference type="Pfam" id="PF20585">
    <property type="entry name" value="Pectate_lyase_5"/>
    <property type="match status" value="1"/>
</dbReference>
<dbReference type="InterPro" id="IPR051922">
    <property type="entry name" value="Bact_Sporulation_Assoc"/>
</dbReference>
<evidence type="ECO:0000256" key="6">
    <source>
        <dbReference type="ARBA" id="ARBA00023136"/>
    </source>
</evidence>
<keyword evidence="5 9" id="KW-0732">Signal</keyword>
<gene>
    <name evidence="10" type="ORF">CE91St30_09260</name>
</gene>
<dbReference type="InterPro" id="IPR007253">
    <property type="entry name" value="Cell_wall-bd_2"/>
</dbReference>
<dbReference type="RefSeq" id="WP_244411927.1">
    <property type="nucleotide sequence ID" value="NZ_AP025564.1"/>
</dbReference>
<evidence type="ECO:0000313" key="10">
    <source>
        <dbReference type="EMBL" id="BDE95593.1"/>
    </source>
</evidence>
<feature type="region of interest" description="Disordered" evidence="8">
    <location>
        <begin position="79"/>
        <end position="102"/>
    </location>
</feature>
<dbReference type="Gene3D" id="3.40.50.12090">
    <property type="match status" value="2"/>
</dbReference>
<dbReference type="Pfam" id="PF04122">
    <property type="entry name" value="CW_binding_2"/>
    <property type="match status" value="3"/>
</dbReference>
<dbReference type="InterPro" id="IPR046776">
    <property type="entry name" value="Pectate_lyase_5"/>
</dbReference>
<dbReference type="PANTHER" id="PTHR30032:SF4">
    <property type="entry name" value="AMIDASE ENHANCER"/>
    <property type="match status" value="1"/>
</dbReference>
<keyword evidence="7" id="KW-0998">Cell outer membrane</keyword>
<dbReference type="EMBL" id="AP025564">
    <property type="protein sequence ID" value="BDE95593.1"/>
    <property type="molecule type" value="Genomic_DNA"/>
</dbReference>
<evidence type="ECO:0000256" key="4">
    <source>
        <dbReference type="ARBA" id="ARBA00022525"/>
    </source>
</evidence>
<feature type="signal peptide" evidence="9">
    <location>
        <begin position="1"/>
        <end position="33"/>
    </location>
</feature>
<evidence type="ECO:0000256" key="5">
    <source>
        <dbReference type="ARBA" id="ARBA00022729"/>
    </source>
</evidence>
<keyword evidence="6" id="KW-0472">Membrane</keyword>
<dbReference type="Proteomes" id="UP001320544">
    <property type="component" value="Chromosome"/>
</dbReference>
<keyword evidence="4" id="KW-0964">Secreted</keyword>
<comment type="subcellular location">
    <subcellularLocation>
        <location evidence="1">Cell envelope</location>
    </subcellularLocation>
    <subcellularLocation>
        <location evidence="2">Cell outer membrane</location>
    </subcellularLocation>
    <subcellularLocation>
        <location evidence="3">Secreted</location>
    </subcellularLocation>
</comment>